<dbReference type="Proteomes" id="UP000494165">
    <property type="component" value="Unassembled WGS sequence"/>
</dbReference>
<evidence type="ECO:0000256" key="1">
    <source>
        <dbReference type="SAM" id="SignalP"/>
    </source>
</evidence>
<name>A0A8S1DQG2_9INSE</name>
<dbReference type="OrthoDB" id="6625994at2759"/>
<evidence type="ECO:0000313" key="2">
    <source>
        <dbReference type="EMBL" id="CAB3384326.1"/>
    </source>
</evidence>
<keyword evidence="1" id="KW-0732">Signal</keyword>
<accession>A0A8S1DQG2</accession>
<dbReference type="SUPFAM" id="SSF100910">
    <property type="entry name" value="Chemosensory protein Csp2"/>
    <property type="match status" value="1"/>
</dbReference>
<dbReference type="InterPro" id="IPR036682">
    <property type="entry name" value="OS_D_A10/PebIII_sf"/>
</dbReference>
<reference evidence="2 3" key="1">
    <citation type="submission" date="2020-04" db="EMBL/GenBank/DDBJ databases">
        <authorList>
            <person name="Alioto T."/>
            <person name="Alioto T."/>
            <person name="Gomez Garrido J."/>
        </authorList>
    </citation>
    <scope>NUCLEOTIDE SEQUENCE [LARGE SCALE GENOMIC DNA]</scope>
</reference>
<proteinExistence type="predicted"/>
<gene>
    <name evidence="2" type="ORF">CLODIP_2_CD09587</name>
</gene>
<keyword evidence="3" id="KW-1185">Reference proteome</keyword>
<dbReference type="InterPro" id="IPR005055">
    <property type="entry name" value="A10/PebIII"/>
</dbReference>
<sequence>MARMQVLLFVVLVAASVAAPPPSRYTNKYDGVDLDRILKNDRILTNYIKCLMDQGPCTSEGRELKRTLPDALETDCTKCNPNQKGAADKVINFLIQNRNNDWTRLVNKYDPSGAYQKRFEATLARN</sequence>
<dbReference type="Pfam" id="PF03392">
    <property type="entry name" value="OS-D"/>
    <property type="match status" value="1"/>
</dbReference>
<comment type="caution">
    <text evidence="2">The sequence shown here is derived from an EMBL/GenBank/DDBJ whole genome shotgun (WGS) entry which is preliminary data.</text>
</comment>
<protein>
    <submittedName>
        <fullName evidence="2">Uncharacterized protein</fullName>
    </submittedName>
</protein>
<dbReference type="AlphaFoldDB" id="A0A8S1DQG2"/>
<evidence type="ECO:0000313" key="3">
    <source>
        <dbReference type="Proteomes" id="UP000494165"/>
    </source>
</evidence>
<dbReference type="PANTHER" id="PTHR11257:SF13">
    <property type="entry name" value="GEO07322P1"/>
    <property type="match status" value="1"/>
</dbReference>
<dbReference type="EMBL" id="CADEPI010000345">
    <property type="protein sequence ID" value="CAB3384326.1"/>
    <property type="molecule type" value="Genomic_DNA"/>
</dbReference>
<dbReference type="Gene3D" id="1.10.2080.10">
    <property type="entry name" value="Insect odorant-binding protein A10/Ejaculatory bulb-specific protein 3"/>
    <property type="match status" value="1"/>
</dbReference>
<feature type="signal peptide" evidence="1">
    <location>
        <begin position="1"/>
        <end position="18"/>
    </location>
</feature>
<dbReference type="PANTHER" id="PTHR11257">
    <property type="entry name" value="CHEMOSENSORY PROTEIN-RELATED"/>
    <property type="match status" value="1"/>
</dbReference>
<organism evidence="2 3">
    <name type="scientific">Cloeon dipterum</name>
    <dbReference type="NCBI Taxonomy" id="197152"/>
    <lineage>
        <taxon>Eukaryota</taxon>
        <taxon>Metazoa</taxon>
        <taxon>Ecdysozoa</taxon>
        <taxon>Arthropoda</taxon>
        <taxon>Hexapoda</taxon>
        <taxon>Insecta</taxon>
        <taxon>Pterygota</taxon>
        <taxon>Palaeoptera</taxon>
        <taxon>Ephemeroptera</taxon>
        <taxon>Pisciforma</taxon>
        <taxon>Baetidae</taxon>
        <taxon>Cloeon</taxon>
    </lineage>
</organism>
<feature type="chain" id="PRO_5035876610" evidence="1">
    <location>
        <begin position="19"/>
        <end position="126"/>
    </location>
</feature>